<accession>A0A3G6J5I5</accession>
<dbReference type="InterPro" id="IPR032466">
    <property type="entry name" value="Metal_Hydrolase"/>
</dbReference>
<comment type="similarity">
    <text evidence="1 5">Belongs to the metallo-dependent hydrolases superfamily. NagA family.</text>
</comment>
<gene>
    <name evidence="10" type="primary">nagA</name>
    <name evidence="10" type="ORF">CCHOA_04495</name>
</gene>
<dbReference type="Gene3D" id="2.30.40.10">
    <property type="entry name" value="Urease, subunit C, domain 1"/>
    <property type="match status" value="1"/>
</dbReference>
<keyword evidence="2 8" id="KW-0479">Metal-binding</keyword>
<feature type="binding site" evidence="8">
    <location>
        <position position="198"/>
    </location>
    <ligand>
        <name>Zn(2+)</name>
        <dbReference type="ChEBI" id="CHEBI:29105"/>
    </ligand>
</feature>
<evidence type="ECO:0000313" key="10">
    <source>
        <dbReference type="EMBL" id="AZA13307.1"/>
    </source>
</evidence>
<feature type="binding site" evidence="8">
    <location>
        <position position="132"/>
    </location>
    <ligand>
        <name>Zn(2+)</name>
        <dbReference type="ChEBI" id="CHEBI:29105"/>
    </ligand>
</feature>
<dbReference type="GO" id="GO:0006046">
    <property type="term" value="P:N-acetylglucosamine catabolic process"/>
    <property type="evidence" value="ECO:0007669"/>
    <property type="project" value="TreeGrafter"/>
</dbReference>
<dbReference type="Pfam" id="PF01979">
    <property type="entry name" value="Amidohydro_1"/>
    <property type="match status" value="1"/>
</dbReference>
<evidence type="ECO:0000259" key="9">
    <source>
        <dbReference type="Pfam" id="PF01979"/>
    </source>
</evidence>
<dbReference type="PANTHER" id="PTHR11113">
    <property type="entry name" value="N-ACETYLGLUCOSAMINE-6-PHOSPHATE DEACETYLASE"/>
    <property type="match status" value="1"/>
</dbReference>
<evidence type="ECO:0000256" key="4">
    <source>
        <dbReference type="ARBA" id="ARBA00023277"/>
    </source>
</evidence>
<name>A0A3G6J5I5_9CORY</name>
<comment type="cofactor">
    <cofactor evidence="8">
        <name>a divalent metal cation</name>
        <dbReference type="ChEBI" id="CHEBI:60240"/>
    </cofactor>
    <text evidence="8">Binds 1 divalent metal cation per subunit.</text>
</comment>
<evidence type="ECO:0000256" key="6">
    <source>
        <dbReference type="PIRSR" id="PIRSR038994-1"/>
    </source>
</evidence>
<dbReference type="InterPro" id="IPR006680">
    <property type="entry name" value="Amidohydro-rel"/>
</dbReference>
<dbReference type="EC" id="3.5.1.25" evidence="10"/>
<evidence type="ECO:0000256" key="8">
    <source>
        <dbReference type="PIRSR" id="PIRSR038994-3"/>
    </source>
</evidence>
<organism evidence="10 11">
    <name type="scientific">Corynebacterium choanae</name>
    <dbReference type="NCBI Taxonomy" id="1862358"/>
    <lineage>
        <taxon>Bacteria</taxon>
        <taxon>Bacillati</taxon>
        <taxon>Actinomycetota</taxon>
        <taxon>Actinomycetes</taxon>
        <taxon>Mycobacteriales</taxon>
        <taxon>Corynebacteriaceae</taxon>
        <taxon>Corynebacterium</taxon>
    </lineage>
</organism>
<dbReference type="Gene3D" id="3.20.20.140">
    <property type="entry name" value="Metal-dependent hydrolases"/>
    <property type="match status" value="1"/>
</dbReference>
<dbReference type="PIRSF" id="PIRSF038994">
    <property type="entry name" value="NagA"/>
    <property type="match status" value="1"/>
</dbReference>
<keyword evidence="3 5" id="KW-0378">Hydrolase</keyword>
<feature type="domain" description="Amidohydrolase-related" evidence="9">
    <location>
        <begin position="58"/>
        <end position="378"/>
    </location>
</feature>
<dbReference type="GO" id="GO:0008448">
    <property type="term" value="F:N-acetylglucosamine-6-phosphate deacetylase activity"/>
    <property type="evidence" value="ECO:0007669"/>
    <property type="project" value="UniProtKB-EC"/>
</dbReference>
<sequence length="390" mass="40990">MTSLTCLNALVYDGSGNTPLSNAAVRVSDGVITHVGSTSEATHWPASTTTIDAHGAPLCPGYIDIHHHGGGGMAYDDGPAAIDHIMAAHLAHGTTRCVMSFVTDDFATMTKRIAAAAQIVRTNPHLLGIHPEGPFLDPGHKGAHPLQELKDPLPEYLHQLIDAAAGTMVQITLAPEKTGGMEAVTTLRSHGIVPAVGHTTCSYEQANEAFARGARILTHAFNAMNGIHHRAPGPVIAALRDQRVFLEVINDTIHVHPEVVATLFAEAPQRVVLVTDAMSATCNPDGDYMLGQLAVTVTDGVARLQEGGSLAGSTLTMDCAVANAITKVHVDPAVAIAAATSHPAQAIGMDDQYGYLRPGYPGDLLLLDPETFLPTMIYTDDTQITPAAAR</sequence>
<dbReference type="InterPro" id="IPR003764">
    <property type="entry name" value="GlcNAc_6-P_deAcase"/>
</dbReference>
<feature type="active site" description="Proton donor/acceptor" evidence="6">
    <location>
        <position position="276"/>
    </location>
</feature>
<dbReference type="PANTHER" id="PTHR11113:SF14">
    <property type="entry name" value="N-ACETYLGLUCOSAMINE-6-PHOSPHATE DEACETYLASE"/>
    <property type="match status" value="1"/>
</dbReference>
<dbReference type="Proteomes" id="UP000269019">
    <property type="component" value="Chromosome"/>
</dbReference>
<feature type="binding site" evidence="7">
    <location>
        <begin position="310"/>
        <end position="312"/>
    </location>
    <ligand>
        <name>substrate</name>
    </ligand>
</feature>
<dbReference type="RefSeq" id="WP_123927236.1">
    <property type="nucleotide sequence ID" value="NZ_CP033896.1"/>
</dbReference>
<evidence type="ECO:0000256" key="7">
    <source>
        <dbReference type="PIRSR" id="PIRSR038994-2"/>
    </source>
</evidence>
<evidence type="ECO:0000256" key="5">
    <source>
        <dbReference type="PIRNR" id="PIRNR038994"/>
    </source>
</evidence>
<keyword evidence="11" id="KW-1185">Reference proteome</keyword>
<proteinExistence type="inferred from homology"/>
<reference evidence="10 11" key="1">
    <citation type="submission" date="2018-11" db="EMBL/GenBank/DDBJ databases">
        <authorList>
            <person name="Kleinhagauer T."/>
            <person name="Glaeser S.P."/>
            <person name="Spergser J."/>
            <person name="Ruckert C."/>
            <person name="Kaempfer P."/>
            <person name="Busse H.-J."/>
        </authorList>
    </citation>
    <scope>NUCLEOTIDE SEQUENCE [LARGE SCALE GENOMIC DNA]</scope>
    <source>
        <strain evidence="10 11">200CH</strain>
    </source>
</reference>
<evidence type="ECO:0000256" key="2">
    <source>
        <dbReference type="ARBA" id="ARBA00022723"/>
    </source>
</evidence>
<keyword evidence="4 5" id="KW-0119">Carbohydrate metabolism</keyword>
<dbReference type="InterPro" id="IPR011059">
    <property type="entry name" value="Metal-dep_hydrolase_composite"/>
</dbReference>
<feature type="binding site" evidence="8">
    <location>
        <position position="219"/>
    </location>
    <ligand>
        <name>Zn(2+)</name>
        <dbReference type="ChEBI" id="CHEBI:29105"/>
    </ligand>
</feature>
<dbReference type="KEGG" id="ccho:CCHOA_04495"/>
<dbReference type="EMBL" id="CP033896">
    <property type="protein sequence ID" value="AZA13307.1"/>
    <property type="molecule type" value="Genomic_DNA"/>
</dbReference>
<dbReference type="AlphaFoldDB" id="A0A3G6J5I5"/>
<feature type="binding site" evidence="7">
    <location>
        <position position="254"/>
    </location>
    <ligand>
        <name>substrate</name>
    </ligand>
</feature>
<evidence type="ECO:0000313" key="11">
    <source>
        <dbReference type="Proteomes" id="UP000269019"/>
    </source>
</evidence>
<dbReference type="OrthoDB" id="9776488at2"/>
<protein>
    <submittedName>
        <fullName evidence="10">N-acetylglucosamine-6-phosphate deacetylase</fullName>
        <ecNumber evidence="10">3.5.1.25</ecNumber>
    </submittedName>
</protein>
<evidence type="ECO:0000256" key="1">
    <source>
        <dbReference type="ARBA" id="ARBA00010716"/>
    </source>
</evidence>
<dbReference type="SUPFAM" id="SSF51556">
    <property type="entry name" value="Metallo-dependent hydrolases"/>
    <property type="match status" value="1"/>
</dbReference>
<evidence type="ECO:0000256" key="3">
    <source>
        <dbReference type="ARBA" id="ARBA00022801"/>
    </source>
</evidence>
<feature type="binding site" evidence="7">
    <location>
        <position position="230"/>
    </location>
    <ligand>
        <name>substrate</name>
    </ligand>
</feature>
<feature type="binding site" evidence="7">
    <location>
        <position position="143"/>
    </location>
    <ligand>
        <name>substrate</name>
    </ligand>
</feature>
<dbReference type="NCBIfam" id="TIGR00221">
    <property type="entry name" value="nagA"/>
    <property type="match status" value="1"/>
</dbReference>
<dbReference type="SUPFAM" id="SSF51338">
    <property type="entry name" value="Composite domain of metallo-dependent hydrolases"/>
    <property type="match status" value="1"/>
</dbReference>
<dbReference type="GO" id="GO:0046872">
    <property type="term" value="F:metal ion binding"/>
    <property type="evidence" value="ECO:0007669"/>
    <property type="project" value="UniProtKB-KW"/>
</dbReference>
<feature type="binding site" evidence="7">
    <location>
        <begin position="222"/>
        <end position="223"/>
    </location>
    <ligand>
        <name>substrate</name>
    </ligand>
</feature>